<dbReference type="OrthoDB" id="5507126at2"/>
<name>A0A1L9BAP1_9BACT</name>
<dbReference type="RefSeq" id="WP_071899474.1">
    <property type="nucleotide sequence ID" value="NZ_MPIN01000004.1"/>
</dbReference>
<feature type="chain" id="PRO_5012476652" description="Lipoprotein" evidence="1">
    <location>
        <begin position="28"/>
        <end position="206"/>
    </location>
</feature>
<comment type="caution">
    <text evidence="2">The sequence shown here is derived from an EMBL/GenBank/DDBJ whole genome shotgun (WGS) entry which is preliminary data.</text>
</comment>
<feature type="signal peptide" evidence="1">
    <location>
        <begin position="1"/>
        <end position="27"/>
    </location>
</feature>
<keyword evidence="1" id="KW-0732">Signal</keyword>
<accession>A0A1L9BAP1</accession>
<evidence type="ECO:0000313" key="3">
    <source>
        <dbReference type="Proteomes" id="UP000182229"/>
    </source>
</evidence>
<keyword evidence="3" id="KW-1185">Reference proteome</keyword>
<sequence>MPLSRRPLLLPLLALVVAACVSETVYPGDVVVGLFGFHAQADWARTDCDAGSPDFSRLVDGGFDFSGSFSRDSVDGGAWLTVNGFSRSAAYDPATQRYVSIQRSGAPLPSCGETCQGAQMEETLSVVVLSDSQSRAMGSQCANLPSDGGLPDGSVPGPTVNGYDAEKACGSLKVTFLPGTRGVCTCTTSCTAVYGVEGDRRFNAGQ</sequence>
<proteinExistence type="predicted"/>
<reference evidence="2 3" key="2">
    <citation type="submission" date="2016-12" db="EMBL/GenBank/DDBJ databases">
        <title>Draft Genome Sequence of Cystobacter ferrugineus Strain Cbfe23.</title>
        <authorList>
            <person name="Akbar S."/>
            <person name="Dowd S.E."/>
            <person name="Stevens D.C."/>
        </authorList>
    </citation>
    <scope>NUCLEOTIDE SEQUENCE [LARGE SCALE GENOMIC DNA]</scope>
    <source>
        <strain evidence="2 3">Cbfe23</strain>
    </source>
</reference>
<evidence type="ECO:0008006" key="4">
    <source>
        <dbReference type="Google" id="ProtNLM"/>
    </source>
</evidence>
<reference evidence="3" key="1">
    <citation type="submission" date="2016-11" db="EMBL/GenBank/DDBJ databases">
        <authorList>
            <person name="Shukria A."/>
            <person name="Stevens D.C."/>
        </authorList>
    </citation>
    <scope>NUCLEOTIDE SEQUENCE [LARGE SCALE GENOMIC DNA]</scope>
    <source>
        <strain evidence="3">Cbfe23</strain>
    </source>
</reference>
<dbReference type="Proteomes" id="UP000182229">
    <property type="component" value="Unassembled WGS sequence"/>
</dbReference>
<dbReference type="STRING" id="83449.BON30_17430"/>
<protein>
    <recommendedName>
        <fullName evidence="4">Lipoprotein</fullName>
    </recommendedName>
</protein>
<dbReference type="AlphaFoldDB" id="A0A1L9BAP1"/>
<dbReference type="EMBL" id="MPIN01000004">
    <property type="protein sequence ID" value="OJH39301.1"/>
    <property type="molecule type" value="Genomic_DNA"/>
</dbReference>
<gene>
    <name evidence="2" type="ORF">BON30_17430</name>
</gene>
<organism evidence="2 3">
    <name type="scientific">Cystobacter ferrugineus</name>
    <dbReference type="NCBI Taxonomy" id="83449"/>
    <lineage>
        <taxon>Bacteria</taxon>
        <taxon>Pseudomonadati</taxon>
        <taxon>Myxococcota</taxon>
        <taxon>Myxococcia</taxon>
        <taxon>Myxococcales</taxon>
        <taxon>Cystobacterineae</taxon>
        <taxon>Archangiaceae</taxon>
        <taxon>Cystobacter</taxon>
    </lineage>
</organism>
<dbReference type="PROSITE" id="PS51257">
    <property type="entry name" value="PROKAR_LIPOPROTEIN"/>
    <property type="match status" value="1"/>
</dbReference>
<evidence type="ECO:0000313" key="2">
    <source>
        <dbReference type="EMBL" id="OJH39301.1"/>
    </source>
</evidence>
<evidence type="ECO:0000256" key="1">
    <source>
        <dbReference type="SAM" id="SignalP"/>
    </source>
</evidence>